<reference evidence="2 3" key="1">
    <citation type="submission" date="2017-10" db="EMBL/GenBank/DDBJ databases">
        <title>Whole genome sequencing of members of genus Pseudoxanthomonas.</title>
        <authorList>
            <person name="Kumar S."/>
            <person name="Bansal K."/>
            <person name="Kaur A."/>
            <person name="Patil P."/>
            <person name="Sharma S."/>
            <person name="Patil P.B."/>
        </authorList>
    </citation>
    <scope>NUCLEOTIDE SEQUENCE [LARGE SCALE GENOMIC DNA]</scope>
    <source>
        <strain evidence="2 3">DSM 17801</strain>
    </source>
</reference>
<comment type="caution">
    <text evidence="2">The sequence shown here is derived from an EMBL/GenBank/DDBJ whole genome shotgun (WGS) entry which is preliminary data.</text>
</comment>
<keyword evidence="3" id="KW-1185">Reference proteome</keyword>
<organism evidence="2 3">
    <name type="scientific">Pseudoxanthomonas daejeonensis</name>
    <dbReference type="NCBI Taxonomy" id="266062"/>
    <lineage>
        <taxon>Bacteria</taxon>
        <taxon>Pseudomonadati</taxon>
        <taxon>Pseudomonadota</taxon>
        <taxon>Gammaproteobacteria</taxon>
        <taxon>Lysobacterales</taxon>
        <taxon>Lysobacteraceae</taxon>
        <taxon>Pseudoxanthomonas</taxon>
    </lineage>
</organism>
<sequence>MRKVIGTGLLLWLALPALAHDPDSHEREIHQASELVPWCRQEAEARYTARGETTYQWSASYSDRGNTLSVEGRLRVEGRDVKVECRIARGARERHASISVADPKG</sequence>
<protein>
    <submittedName>
        <fullName evidence="2">Uncharacterized protein</fullName>
    </submittedName>
</protein>
<feature type="chain" id="PRO_5045513526" evidence="1">
    <location>
        <begin position="20"/>
        <end position="105"/>
    </location>
</feature>
<name>A0ABQ6ZBW1_9GAMM</name>
<evidence type="ECO:0000256" key="1">
    <source>
        <dbReference type="SAM" id="SignalP"/>
    </source>
</evidence>
<dbReference type="EMBL" id="PDWN01000001">
    <property type="protein sequence ID" value="KAF1697527.1"/>
    <property type="molecule type" value="Genomic_DNA"/>
</dbReference>
<dbReference type="Proteomes" id="UP000788419">
    <property type="component" value="Unassembled WGS sequence"/>
</dbReference>
<feature type="signal peptide" evidence="1">
    <location>
        <begin position="1"/>
        <end position="19"/>
    </location>
</feature>
<evidence type="ECO:0000313" key="3">
    <source>
        <dbReference type="Proteomes" id="UP000788419"/>
    </source>
</evidence>
<evidence type="ECO:0000313" key="2">
    <source>
        <dbReference type="EMBL" id="KAF1697527.1"/>
    </source>
</evidence>
<accession>A0ABQ6ZBW1</accession>
<keyword evidence="1" id="KW-0732">Signal</keyword>
<dbReference type="RefSeq" id="WP_162408150.1">
    <property type="nucleotide sequence ID" value="NZ_PDWN01000001.1"/>
</dbReference>
<gene>
    <name evidence="2" type="ORF">CSC65_01290</name>
</gene>
<proteinExistence type="predicted"/>